<dbReference type="eggNOG" id="COG0346">
    <property type="taxonomic scope" value="Bacteria"/>
</dbReference>
<dbReference type="InterPro" id="IPR029068">
    <property type="entry name" value="Glyas_Bleomycin-R_OHBP_Dase"/>
</dbReference>
<sequence>MQILKTYARLFVTDLDAALPTYEKLVGAPADLRFVFEQAELAAVGDFLLIAGAPEHTDRYRATAGPVIVDDLDALIAALTATGATITGGPDQSETGRFAYLRHADGATVEYVQWSTELRDRILGN</sequence>
<dbReference type="RefSeq" id="WP_014983952.1">
    <property type="nucleotide sequence ID" value="NC_018681.1"/>
</dbReference>
<evidence type="ECO:0000313" key="3">
    <source>
        <dbReference type="Proteomes" id="UP000006304"/>
    </source>
</evidence>
<dbReference type="Proteomes" id="UP000006304">
    <property type="component" value="Chromosome"/>
</dbReference>
<evidence type="ECO:0000313" key="2">
    <source>
        <dbReference type="EMBL" id="AFU01097.1"/>
    </source>
</evidence>
<dbReference type="PROSITE" id="PS51819">
    <property type="entry name" value="VOC"/>
    <property type="match status" value="1"/>
</dbReference>
<gene>
    <name evidence="2" type="ORF">O3I_015680</name>
</gene>
<name>K0EU83_NOCB7</name>
<keyword evidence="3" id="KW-1185">Reference proteome</keyword>
<dbReference type="EMBL" id="CP003876">
    <property type="protein sequence ID" value="AFU01097.1"/>
    <property type="molecule type" value="Genomic_DNA"/>
</dbReference>
<dbReference type="AlphaFoldDB" id="K0EU83"/>
<proteinExistence type="predicted"/>
<keyword evidence="2" id="KW-0456">Lyase</keyword>
<dbReference type="GO" id="GO:0016829">
    <property type="term" value="F:lyase activity"/>
    <property type="evidence" value="ECO:0007669"/>
    <property type="project" value="UniProtKB-KW"/>
</dbReference>
<dbReference type="KEGG" id="nbr:O3I_015680"/>
<accession>K0EU83</accession>
<feature type="domain" description="VOC" evidence="1">
    <location>
        <begin position="3"/>
        <end position="114"/>
    </location>
</feature>
<dbReference type="InterPro" id="IPR037523">
    <property type="entry name" value="VOC_core"/>
</dbReference>
<dbReference type="HOGENOM" id="CLU_142859_0_0_11"/>
<evidence type="ECO:0000259" key="1">
    <source>
        <dbReference type="PROSITE" id="PS51819"/>
    </source>
</evidence>
<dbReference type="SUPFAM" id="SSF54593">
    <property type="entry name" value="Glyoxalase/Bleomycin resistance protein/Dihydroxybiphenyl dioxygenase"/>
    <property type="match status" value="1"/>
</dbReference>
<reference evidence="2 3" key="1">
    <citation type="journal article" date="2012" name="J. Bacteriol.">
        <title>Complete genome sequence of Nocardia brasiliensis HUJEG-1.</title>
        <authorList>
            <person name="Vera-Cabrera L."/>
            <person name="Ortiz-Lopez R."/>
            <person name="Elizondo-Gonzalez R."/>
            <person name="Perez-Maya A.A."/>
            <person name="Ocampo-Candiani J."/>
        </authorList>
    </citation>
    <scope>NUCLEOTIDE SEQUENCE [LARGE SCALE GENOMIC DNA]</scope>
    <source>
        <strain evidence="3">ATCC 700358</strain>
    </source>
</reference>
<dbReference type="STRING" id="1133849.O3I_015680"/>
<organism evidence="2 3">
    <name type="scientific">Nocardia brasiliensis (strain ATCC 700358 / HUJEG-1)</name>
    <dbReference type="NCBI Taxonomy" id="1133849"/>
    <lineage>
        <taxon>Bacteria</taxon>
        <taxon>Bacillati</taxon>
        <taxon>Actinomycetota</taxon>
        <taxon>Actinomycetes</taxon>
        <taxon>Mycobacteriales</taxon>
        <taxon>Nocardiaceae</taxon>
        <taxon>Nocardia</taxon>
    </lineage>
</organism>
<dbReference type="Gene3D" id="3.10.180.10">
    <property type="entry name" value="2,3-Dihydroxybiphenyl 1,2-Dioxygenase, domain 1"/>
    <property type="match status" value="1"/>
</dbReference>
<protein>
    <submittedName>
        <fullName evidence="2">Lactoylglutathione lyase-related lyase</fullName>
    </submittedName>
</protein>